<protein>
    <submittedName>
        <fullName evidence="2">Uncharacterized protein</fullName>
    </submittedName>
</protein>
<evidence type="ECO:0000313" key="5">
    <source>
        <dbReference type="Proteomes" id="UP001549291"/>
    </source>
</evidence>
<keyword evidence="1" id="KW-0472">Membrane</keyword>
<keyword evidence="1" id="KW-1133">Transmembrane helix</keyword>
<organism evidence="2 4">
    <name type="scientific">Bradyrhizobium japonicum</name>
    <dbReference type="NCBI Taxonomy" id="375"/>
    <lineage>
        <taxon>Bacteria</taxon>
        <taxon>Pseudomonadati</taxon>
        <taxon>Pseudomonadota</taxon>
        <taxon>Alphaproteobacteria</taxon>
        <taxon>Hyphomicrobiales</taxon>
        <taxon>Nitrobacteraceae</taxon>
        <taxon>Bradyrhizobium</taxon>
    </lineage>
</organism>
<evidence type="ECO:0000313" key="3">
    <source>
        <dbReference type="EMBL" id="MET4725796.1"/>
    </source>
</evidence>
<dbReference type="Proteomes" id="UP000181962">
    <property type="component" value="Chromosome"/>
</dbReference>
<dbReference type="EMBL" id="JBEPTQ010000002">
    <property type="protein sequence ID" value="MET4725796.1"/>
    <property type="molecule type" value="Genomic_DNA"/>
</dbReference>
<evidence type="ECO:0000313" key="4">
    <source>
        <dbReference type="Proteomes" id="UP000181962"/>
    </source>
</evidence>
<keyword evidence="5" id="KW-1185">Reference proteome</keyword>
<sequence>MFRDAESPPRPPQDCWAQKADERREERFYWICARITLIDLATFPHLGFVAVICIFLIQIVALAALARKYADENIAIAIDKIIASICDRFGWK</sequence>
<accession>A0A1L3FRM6</accession>
<dbReference type="EMBL" id="CP017637">
    <property type="protein sequence ID" value="APG15949.1"/>
    <property type="molecule type" value="Genomic_DNA"/>
</dbReference>
<reference evidence="2 4" key="1">
    <citation type="submission" date="2016-11" db="EMBL/GenBank/DDBJ databases">
        <title>Complete Genome Sequence of Bradyrhizobium sp. strain J5, an isolated from soybean nodule in Hokkaido.</title>
        <authorList>
            <person name="Kanehara K."/>
        </authorList>
    </citation>
    <scope>NUCLEOTIDE SEQUENCE [LARGE SCALE GENOMIC DNA]</scope>
    <source>
        <strain evidence="2 4">J5</strain>
    </source>
</reference>
<dbReference type="Proteomes" id="UP001549291">
    <property type="component" value="Unassembled WGS sequence"/>
</dbReference>
<dbReference type="RefSeq" id="WP_014498626.1">
    <property type="nucleotide sequence ID" value="NZ_BJNK01000099.1"/>
</dbReference>
<dbReference type="AlphaFoldDB" id="A0A1L3FRM6"/>
<gene>
    <name evidence="3" type="ORF">ABIF63_009902</name>
    <name evidence="2" type="ORF">BKD09_47480</name>
</gene>
<reference evidence="3 5" key="2">
    <citation type="submission" date="2024-06" db="EMBL/GenBank/DDBJ databases">
        <title>Genomic Encyclopedia of Type Strains, Phase V (KMG-V): Genome sequencing to study the core and pangenomes of soil and plant-associated prokaryotes.</title>
        <authorList>
            <person name="Whitman W."/>
        </authorList>
    </citation>
    <scope>NUCLEOTIDE SEQUENCE [LARGE SCALE GENOMIC DNA]</scope>
    <source>
        <strain evidence="3 5">USDA 160</strain>
    </source>
</reference>
<keyword evidence="1" id="KW-0812">Transmembrane</keyword>
<evidence type="ECO:0000313" key="2">
    <source>
        <dbReference type="EMBL" id="APG15949.1"/>
    </source>
</evidence>
<evidence type="ECO:0000256" key="1">
    <source>
        <dbReference type="SAM" id="Phobius"/>
    </source>
</evidence>
<name>A0A1L3FRM6_BRAJP</name>
<proteinExistence type="predicted"/>
<feature type="transmembrane region" description="Helical" evidence="1">
    <location>
        <begin position="46"/>
        <end position="66"/>
    </location>
</feature>
<dbReference type="OrthoDB" id="8238304at2"/>